<dbReference type="Proteomes" id="UP001057402">
    <property type="component" value="Chromosome 2"/>
</dbReference>
<gene>
    <name evidence="1" type="ORF">MLD38_003488</name>
</gene>
<evidence type="ECO:0000313" key="2">
    <source>
        <dbReference type="Proteomes" id="UP001057402"/>
    </source>
</evidence>
<evidence type="ECO:0000313" key="1">
    <source>
        <dbReference type="EMBL" id="KAI4385466.1"/>
    </source>
</evidence>
<reference evidence="2" key="1">
    <citation type="journal article" date="2023" name="Front. Plant Sci.">
        <title>Chromosomal-level genome assembly of Melastoma candidum provides insights into trichome evolution.</title>
        <authorList>
            <person name="Zhong Y."/>
            <person name="Wu W."/>
            <person name="Sun C."/>
            <person name="Zou P."/>
            <person name="Liu Y."/>
            <person name="Dai S."/>
            <person name="Zhou R."/>
        </authorList>
    </citation>
    <scope>NUCLEOTIDE SEQUENCE [LARGE SCALE GENOMIC DNA]</scope>
</reference>
<dbReference type="EMBL" id="CM042881">
    <property type="protein sequence ID" value="KAI4385466.1"/>
    <property type="molecule type" value="Genomic_DNA"/>
</dbReference>
<organism evidence="1 2">
    <name type="scientific">Melastoma candidum</name>
    <dbReference type="NCBI Taxonomy" id="119954"/>
    <lineage>
        <taxon>Eukaryota</taxon>
        <taxon>Viridiplantae</taxon>
        <taxon>Streptophyta</taxon>
        <taxon>Embryophyta</taxon>
        <taxon>Tracheophyta</taxon>
        <taxon>Spermatophyta</taxon>
        <taxon>Magnoliopsida</taxon>
        <taxon>eudicotyledons</taxon>
        <taxon>Gunneridae</taxon>
        <taxon>Pentapetalae</taxon>
        <taxon>rosids</taxon>
        <taxon>malvids</taxon>
        <taxon>Myrtales</taxon>
        <taxon>Melastomataceae</taxon>
        <taxon>Melastomatoideae</taxon>
        <taxon>Melastomateae</taxon>
        <taxon>Melastoma</taxon>
    </lineage>
</organism>
<name>A0ACB9S4Q3_9MYRT</name>
<sequence>MEVHPVEIRDDCSHVISGVIAKGKRTKRRRLPSPSLGVVPASTCSSSSGVAGDRDGDDATLAPTTSVESMAVSSTEEEEDMANCLILLARGGSGGTGKVPDTSMKSGVYLFECKTCNRVFPSFQALGGHRASHKKPKFLPQPLMAESAMPALLDQDIHKEDVRSHKITALPSPAPVHLPGKAPVMHGISANVVGSNKQKVHECSICGLEFGSGQALGGHMRRHRATPTVSNLPVPADSNAMRDGRLSGGFLQLDLNHPAPVDDCAIDSKFGFGQTQHQQQQRILLSSPTLVDCHY</sequence>
<proteinExistence type="predicted"/>
<comment type="caution">
    <text evidence="1">The sequence shown here is derived from an EMBL/GenBank/DDBJ whole genome shotgun (WGS) entry which is preliminary data.</text>
</comment>
<accession>A0ACB9S4Q3</accession>
<protein>
    <submittedName>
        <fullName evidence="1">Uncharacterized protein</fullName>
    </submittedName>
</protein>
<keyword evidence="2" id="KW-1185">Reference proteome</keyword>